<comment type="similarity">
    <text evidence="1 5">Belongs to the pseudouridine synthase RsuA family.</text>
</comment>
<dbReference type="InterPro" id="IPR000748">
    <property type="entry name" value="PsdUridine_synth_RsuA/RluB/E/F"/>
</dbReference>
<keyword evidence="2 4" id="KW-0694">RNA-binding</keyword>
<evidence type="ECO:0000256" key="1">
    <source>
        <dbReference type="ARBA" id="ARBA00008348"/>
    </source>
</evidence>
<dbReference type="NCBIfam" id="TIGR00093">
    <property type="entry name" value="pseudouridine synthase"/>
    <property type="match status" value="1"/>
</dbReference>
<dbReference type="GO" id="GO:0120159">
    <property type="term" value="F:rRNA pseudouridine synthase activity"/>
    <property type="evidence" value="ECO:0007669"/>
    <property type="project" value="UniProtKB-ARBA"/>
</dbReference>
<dbReference type="InterPro" id="IPR018496">
    <property type="entry name" value="PsdUridine_synth_RsuA/RluB_CS"/>
</dbReference>
<reference evidence="7" key="2">
    <citation type="submission" date="2021-04" db="EMBL/GenBank/DDBJ databases">
        <authorList>
            <person name="Gilroy R."/>
        </authorList>
    </citation>
    <scope>NUCLEOTIDE SEQUENCE</scope>
    <source>
        <strain evidence="7">5790</strain>
    </source>
</reference>
<dbReference type="PROSITE" id="PS50889">
    <property type="entry name" value="S4"/>
    <property type="match status" value="1"/>
</dbReference>
<gene>
    <name evidence="7" type="ORF">H9900_00220</name>
</gene>
<accession>A0A9D1TKU4</accession>
<evidence type="ECO:0000256" key="2">
    <source>
        <dbReference type="ARBA" id="ARBA00022884"/>
    </source>
</evidence>
<dbReference type="GO" id="GO:0000455">
    <property type="term" value="P:enzyme-directed rRNA pseudouridine synthesis"/>
    <property type="evidence" value="ECO:0007669"/>
    <property type="project" value="UniProtKB-ARBA"/>
</dbReference>
<dbReference type="InterPro" id="IPR002942">
    <property type="entry name" value="S4_RNA-bd"/>
</dbReference>
<dbReference type="PANTHER" id="PTHR47683">
    <property type="entry name" value="PSEUDOURIDINE SYNTHASE FAMILY PROTEIN-RELATED"/>
    <property type="match status" value="1"/>
</dbReference>
<evidence type="ECO:0000256" key="5">
    <source>
        <dbReference type="RuleBase" id="RU003887"/>
    </source>
</evidence>
<dbReference type="CDD" id="cd02553">
    <property type="entry name" value="PseudoU_synth_RsuA"/>
    <property type="match status" value="1"/>
</dbReference>
<dbReference type="GO" id="GO:0003723">
    <property type="term" value="F:RNA binding"/>
    <property type="evidence" value="ECO:0007669"/>
    <property type="project" value="UniProtKB-KW"/>
</dbReference>
<dbReference type="InterPro" id="IPR042092">
    <property type="entry name" value="PsdUridine_s_RsuA/RluB/E/F_cat"/>
</dbReference>
<dbReference type="InterPro" id="IPR036986">
    <property type="entry name" value="S4_RNA-bd_sf"/>
</dbReference>
<protein>
    <recommendedName>
        <fullName evidence="5">Pseudouridine synthase</fullName>
        <ecNumber evidence="5">5.4.99.-</ecNumber>
    </recommendedName>
</protein>
<dbReference type="Gene3D" id="3.10.290.10">
    <property type="entry name" value="RNA-binding S4 domain"/>
    <property type="match status" value="1"/>
</dbReference>
<feature type="domain" description="RNA-binding S4" evidence="6">
    <location>
        <begin position="1"/>
        <end position="60"/>
    </location>
</feature>
<dbReference type="SMART" id="SM00363">
    <property type="entry name" value="S4"/>
    <property type="match status" value="1"/>
</dbReference>
<evidence type="ECO:0000313" key="7">
    <source>
        <dbReference type="EMBL" id="HIV85217.1"/>
    </source>
</evidence>
<sequence>MRLDKYLAAHLKLGSRKDVKKMIKDGRIAVNGKPAAVPETPVTPGTDMVCLDGAELKYREHVYIMLNKPKGYVSAVSDNFHKAVTELVPEEFKKFSLFPMGRLDIDTTGLLILTDDGALAHKLLSPGRHIPKTYEAELSESVTAEDIRLFRDGLLLEDGFKCRPAELVPHGERRALIVICEGKFHQVKRMFEAVGKIVTALRRIKMNGLELDESLAAGEARELTEEELDLLINGSMEDRT</sequence>
<proteinExistence type="inferred from homology"/>
<dbReference type="InterPro" id="IPR006145">
    <property type="entry name" value="PsdUridine_synth_RsuA/RluA"/>
</dbReference>
<keyword evidence="3 5" id="KW-0413">Isomerase</keyword>
<dbReference type="PANTHER" id="PTHR47683:SF4">
    <property type="entry name" value="PSEUDOURIDINE SYNTHASE"/>
    <property type="match status" value="1"/>
</dbReference>
<dbReference type="InterPro" id="IPR020094">
    <property type="entry name" value="TruA/RsuA/RluB/E/F_N"/>
</dbReference>
<dbReference type="InterPro" id="IPR050343">
    <property type="entry name" value="RsuA_PseudoU_synthase"/>
</dbReference>
<dbReference type="Gene3D" id="3.30.70.580">
    <property type="entry name" value="Pseudouridine synthase I, catalytic domain, N-terminal subdomain"/>
    <property type="match status" value="1"/>
</dbReference>
<dbReference type="Pfam" id="PF00849">
    <property type="entry name" value="PseudoU_synth_2"/>
    <property type="match status" value="1"/>
</dbReference>
<evidence type="ECO:0000259" key="6">
    <source>
        <dbReference type="SMART" id="SM00363"/>
    </source>
</evidence>
<dbReference type="AlphaFoldDB" id="A0A9D1TKU4"/>
<dbReference type="Gene3D" id="3.30.70.1560">
    <property type="entry name" value="Alpha-L RNA-binding motif"/>
    <property type="match status" value="1"/>
</dbReference>
<dbReference type="Proteomes" id="UP000824162">
    <property type="component" value="Unassembled WGS sequence"/>
</dbReference>
<evidence type="ECO:0000313" key="8">
    <source>
        <dbReference type="Proteomes" id="UP000824162"/>
    </source>
</evidence>
<dbReference type="CDD" id="cd00165">
    <property type="entry name" value="S4"/>
    <property type="match status" value="1"/>
</dbReference>
<dbReference type="EMBL" id="DXIJ01000003">
    <property type="protein sequence ID" value="HIV85217.1"/>
    <property type="molecule type" value="Genomic_DNA"/>
</dbReference>
<dbReference type="SUPFAM" id="SSF55174">
    <property type="entry name" value="Alpha-L RNA-binding motif"/>
    <property type="match status" value="1"/>
</dbReference>
<name>A0A9D1TKU4_9FIRM</name>
<organism evidence="7 8">
    <name type="scientific">Candidatus Monoglobus merdigallinarum</name>
    <dbReference type="NCBI Taxonomy" id="2838698"/>
    <lineage>
        <taxon>Bacteria</taxon>
        <taxon>Bacillati</taxon>
        <taxon>Bacillota</taxon>
        <taxon>Clostridia</taxon>
        <taxon>Monoglobales</taxon>
        <taxon>Monoglobaceae</taxon>
        <taxon>Monoglobus</taxon>
    </lineage>
</organism>
<dbReference type="InterPro" id="IPR020103">
    <property type="entry name" value="PsdUridine_synth_cat_dom_sf"/>
</dbReference>
<evidence type="ECO:0000256" key="4">
    <source>
        <dbReference type="PROSITE-ProRule" id="PRU00182"/>
    </source>
</evidence>
<reference evidence="7" key="1">
    <citation type="journal article" date="2021" name="PeerJ">
        <title>Extensive microbial diversity within the chicken gut microbiome revealed by metagenomics and culture.</title>
        <authorList>
            <person name="Gilroy R."/>
            <person name="Ravi A."/>
            <person name="Getino M."/>
            <person name="Pursley I."/>
            <person name="Horton D.L."/>
            <person name="Alikhan N.F."/>
            <person name="Baker D."/>
            <person name="Gharbi K."/>
            <person name="Hall N."/>
            <person name="Watson M."/>
            <person name="Adriaenssens E.M."/>
            <person name="Foster-Nyarko E."/>
            <person name="Jarju S."/>
            <person name="Secka A."/>
            <person name="Antonio M."/>
            <person name="Oren A."/>
            <person name="Chaudhuri R.R."/>
            <person name="La Ragione R."/>
            <person name="Hildebrand F."/>
            <person name="Pallen M.J."/>
        </authorList>
    </citation>
    <scope>NUCLEOTIDE SEQUENCE</scope>
    <source>
        <strain evidence="7">5790</strain>
    </source>
</reference>
<comment type="caution">
    <text evidence="7">The sequence shown here is derived from an EMBL/GenBank/DDBJ whole genome shotgun (WGS) entry which is preliminary data.</text>
</comment>
<dbReference type="PROSITE" id="PS01149">
    <property type="entry name" value="PSI_RSU"/>
    <property type="match status" value="1"/>
</dbReference>
<dbReference type="EC" id="5.4.99.-" evidence="5"/>
<dbReference type="Pfam" id="PF01479">
    <property type="entry name" value="S4"/>
    <property type="match status" value="1"/>
</dbReference>
<evidence type="ECO:0000256" key="3">
    <source>
        <dbReference type="ARBA" id="ARBA00023235"/>
    </source>
</evidence>
<dbReference type="SUPFAM" id="SSF55120">
    <property type="entry name" value="Pseudouridine synthase"/>
    <property type="match status" value="1"/>
</dbReference>